<dbReference type="PRINTS" id="PR00245">
    <property type="entry name" value="OLFACTORYR"/>
</dbReference>
<keyword evidence="12" id="KW-1003">Cell membrane</keyword>
<dbReference type="EMBL" id="JWIN03000022">
    <property type="protein sequence ID" value="KAB1259991.1"/>
    <property type="molecule type" value="Genomic_DNA"/>
</dbReference>
<comment type="subcellular location">
    <subcellularLocation>
        <location evidence="12">Cell membrane</location>
        <topology evidence="12">Multi-pass membrane protein</topology>
    </subcellularLocation>
    <subcellularLocation>
        <location evidence="2">Membrane</location>
        <topology evidence="2">Multi-pass membrane protein</topology>
    </subcellularLocation>
</comment>
<evidence type="ECO:0000256" key="10">
    <source>
        <dbReference type="ARBA" id="ARBA00023224"/>
    </source>
</evidence>
<evidence type="ECO:0000313" key="15">
    <source>
        <dbReference type="Proteomes" id="UP000299084"/>
    </source>
</evidence>
<dbReference type="InterPro" id="IPR000276">
    <property type="entry name" value="GPCR_Rhodpsn"/>
</dbReference>
<comment type="similarity">
    <text evidence="11">Belongs to the G-protein coupled receptor 1 family.</text>
</comment>
<keyword evidence="4 11" id="KW-0812">Transmembrane</keyword>
<keyword evidence="3 12" id="KW-0716">Sensory transduction</keyword>
<keyword evidence="6 12" id="KW-1133">Transmembrane helix</keyword>
<feature type="transmembrane region" description="Helical" evidence="12">
    <location>
        <begin position="272"/>
        <end position="292"/>
    </location>
</feature>
<evidence type="ECO:0000256" key="7">
    <source>
        <dbReference type="ARBA" id="ARBA00023040"/>
    </source>
</evidence>
<evidence type="ECO:0000256" key="6">
    <source>
        <dbReference type="ARBA" id="ARBA00022989"/>
    </source>
</evidence>
<dbReference type="GO" id="GO:0004984">
    <property type="term" value="F:olfactory receptor activity"/>
    <property type="evidence" value="ECO:0007669"/>
    <property type="project" value="InterPro"/>
</dbReference>
<feature type="domain" description="G-protein coupled receptors family 1 profile" evidence="13">
    <location>
        <begin position="41"/>
        <end position="290"/>
    </location>
</feature>
<feature type="transmembrane region" description="Helical" evidence="12">
    <location>
        <begin position="140"/>
        <end position="158"/>
    </location>
</feature>
<dbReference type="Proteomes" id="UP000299084">
    <property type="component" value="Unassembled WGS sequence"/>
</dbReference>
<evidence type="ECO:0000256" key="5">
    <source>
        <dbReference type="ARBA" id="ARBA00022725"/>
    </source>
</evidence>
<dbReference type="GO" id="GO:0005886">
    <property type="term" value="C:plasma membrane"/>
    <property type="evidence" value="ECO:0007669"/>
    <property type="project" value="UniProtKB-SubCell"/>
</dbReference>
<keyword evidence="10 11" id="KW-0807">Transducer</keyword>
<dbReference type="SUPFAM" id="SSF81321">
    <property type="entry name" value="Family A G protein-coupled receptor-like"/>
    <property type="match status" value="1"/>
</dbReference>
<comment type="caution">
    <text evidence="14">The sequence shown here is derived from an EMBL/GenBank/DDBJ whole genome shotgun (WGS) entry which is preliminary data.</text>
</comment>
<feature type="transmembrane region" description="Helical" evidence="12">
    <location>
        <begin position="101"/>
        <end position="120"/>
    </location>
</feature>
<name>A0A5N4CM44_CAMDR</name>
<comment type="function">
    <text evidence="1">Putative odorant or sperm cell receptor.</text>
</comment>
<dbReference type="PANTHER" id="PTHR48001">
    <property type="entry name" value="OLFACTORY RECEPTOR"/>
    <property type="match status" value="1"/>
</dbReference>
<reference evidence="14 15" key="1">
    <citation type="journal article" date="2019" name="Mol. Ecol. Resour.">
        <title>Improving Illumina assemblies with Hi-C and long reads: an example with the North African dromedary.</title>
        <authorList>
            <person name="Elbers J.P."/>
            <person name="Rogers M.F."/>
            <person name="Perelman P.L."/>
            <person name="Proskuryakova A.A."/>
            <person name="Serdyukova N.A."/>
            <person name="Johnson W.E."/>
            <person name="Horin P."/>
            <person name="Corander J."/>
            <person name="Murphy D."/>
            <person name="Burger P.A."/>
        </authorList>
    </citation>
    <scope>NUCLEOTIDE SEQUENCE [LARGE SCALE GENOMIC DNA]</scope>
    <source>
        <strain evidence="14">Drom800</strain>
        <tissue evidence="14">Blood</tissue>
    </source>
</reference>
<dbReference type="InterPro" id="IPR000725">
    <property type="entry name" value="Olfact_rcpt"/>
</dbReference>
<feature type="transmembrane region" description="Helical" evidence="12">
    <location>
        <begin position="237"/>
        <end position="260"/>
    </location>
</feature>
<evidence type="ECO:0000256" key="8">
    <source>
        <dbReference type="ARBA" id="ARBA00023136"/>
    </source>
</evidence>
<dbReference type="Pfam" id="PF13853">
    <property type="entry name" value="7tm_4"/>
    <property type="match status" value="1"/>
</dbReference>
<evidence type="ECO:0000256" key="4">
    <source>
        <dbReference type="ARBA" id="ARBA00022692"/>
    </source>
</evidence>
<dbReference type="GO" id="GO:0004930">
    <property type="term" value="F:G protein-coupled receptor activity"/>
    <property type="evidence" value="ECO:0007669"/>
    <property type="project" value="UniProtKB-KW"/>
</dbReference>
<keyword evidence="5 12" id="KW-0552">Olfaction</keyword>
<keyword evidence="8 12" id="KW-0472">Membrane</keyword>
<protein>
    <recommendedName>
        <fullName evidence="12">Olfactory receptor</fullName>
    </recommendedName>
</protein>
<dbReference type="InterPro" id="IPR017452">
    <property type="entry name" value="GPCR_Rhodpsn_7TM"/>
</dbReference>
<proteinExistence type="inferred from homology"/>
<evidence type="ECO:0000256" key="11">
    <source>
        <dbReference type="RuleBase" id="RU000688"/>
    </source>
</evidence>
<dbReference type="STRING" id="9838.ENSCDRP00005017833"/>
<feature type="transmembrane region" description="Helical" evidence="12">
    <location>
        <begin position="197"/>
        <end position="216"/>
    </location>
</feature>
<evidence type="ECO:0000256" key="1">
    <source>
        <dbReference type="ARBA" id="ARBA00003929"/>
    </source>
</evidence>
<dbReference type="PRINTS" id="PR00237">
    <property type="entry name" value="GPCRRHODOPSN"/>
</dbReference>
<feature type="transmembrane region" description="Helical" evidence="12">
    <location>
        <begin position="26"/>
        <end position="50"/>
    </location>
</feature>
<evidence type="ECO:0000256" key="12">
    <source>
        <dbReference type="RuleBase" id="RU363047"/>
    </source>
</evidence>
<dbReference type="PROSITE" id="PS50262">
    <property type="entry name" value="G_PROTEIN_RECEP_F1_2"/>
    <property type="match status" value="1"/>
</dbReference>
<evidence type="ECO:0000256" key="2">
    <source>
        <dbReference type="ARBA" id="ARBA00004141"/>
    </source>
</evidence>
<dbReference type="AlphaFoldDB" id="A0A5N4CM44"/>
<dbReference type="Gene3D" id="1.20.1070.10">
    <property type="entry name" value="Rhodopsin 7-helix transmembrane proteins"/>
    <property type="match status" value="1"/>
</dbReference>
<dbReference type="PROSITE" id="PS00237">
    <property type="entry name" value="G_PROTEIN_RECEP_F1_1"/>
    <property type="match status" value="1"/>
</dbReference>
<gene>
    <name evidence="14" type="ORF">Cadr_000025513</name>
</gene>
<evidence type="ECO:0000256" key="9">
    <source>
        <dbReference type="ARBA" id="ARBA00023170"/>
    </source>
</evidence>
<evidence type="ECO:0000313" key="14">
    <source>
        <dbReference type="EMBL" id="KAB1259991.1"/>
    </source>
</evidence>
<organism evidence="14 15">
    <name type="scientific">Camelus dromedarius</name>
    <name type="common">Dromedary</name>
    <name type="synonym">Arabian camel</name>
    <dbReference type="NCBI Taxonomy" id="9838"/>
    <lineage>
        <taxon>Eukaryota</taxon>
        <taxon>Metazoa</taxon>
        <taxon>Chordata</taxon>
        <taxon>Craniata</taxon>
        <taxon>Vertebrata</taxon>
        <taxon>Euteleostomi</taxon>
        <taxon>Mammalia</taxon>
        <taxon>Eutheria</taxon>
        <taxon>Laurasiatheria</taxon>
        <taxon>Artiodactyla</taxon>
        <taxon>Tylopoda</taxon>
        <taxon>Camelidae</taxon>
        <taxon>Camelus</taxon>
    </lineage>
</organism>
<keyword evidence="7 11" id="KW-0297">G-protein coupled receptor</keyword>
<sequence>MEPGNDTRISEFLLLGISQDPELQPLILGLFLSMYLITVFGNLLIILAVISDPHLHTPMYFFLSNLSFVDICFTSTTIPKMLWNIQTQSKVITYEGCITQIYFFLLFAALENFLLAVMAYDRFVAIRRPLHYTVLMNPRLCGLLVLVSWMMSVLNSLLQNLMVLWLSFCIELEIPHFFCEINQVVRLACSDTFLNDMVMNLAAGMLGGASLSGILYSYSKIVSSICGISSAQGKYKAFSTCASHLSVVSLFYSTVLGVYLSSAGTHSSQSSATASVMYTVVTPMLNPFIYSLRNKDIKRALKRIIGVPVI</sequence>
<accession>A0A5N4CM44</accession>
<dbReference type="CDD" id="cd15234">
    <property type="entry name" value="7tmA_OR7-like"/>
    <property type="match status" value="1"/>
</dbReference>
<feature type="transmembrane region" description="Helical" evidence="12">
    <location>
        <begin position="62"/>
        <end position="81"/>
    </location>
</feature>
<keyword evidence="9 11" id="KW-0675">Receptor</keyword>
<keyword evidence="15" id="KW-1185">Reference proteome</keyword>
<evidence type="ECO:0000259" key="13">
    <source>
        <dbReference type="PROSITE" id="PS50262"/>
    </source>
</evidence>
<dbReference type="FunFam" id="1.20.1070.10:FF:000009">
    <property type="entry name" value="Olfactory receptor"/>
    <property type="match status" value="1"/>
</dbReference>
<evidence type="ECO:0000256" key="3">
    <source>
        <dbReference type="ARBA" id="ARBA00022606"/>
    </source>
</evidence>